<evidence type="ECO:0000313" key="14">
    <source>
        <dbReference type="EMBL" id="BBJ05293.1"/>
    </source>
</evidence>
<dbReference type="PANTHER" id="PTHR43247:SF1">
    <property type="entry name" value="PHOSPHOSERINE AMINOTRANSFERASE"/>
    <property type="match status" value="1"/>
</dbReference>
<feature type="binding site" evidence="12">
    <location>
        <position position="155"/>
    </location>
    <ligand>
        <name>pyridoxal 5'-phosphate</name>
        <dbReference type="ChEBI" id="CHEBI:597326"/>
    </ligand>
</feature>
<dbReference type="UniPathway" id="UPA00244">
    <property type="reaction ID" value="UER00311"/>
</dbReference>
<keyword evidence="8 12" id="KW-0664">Pyridoxine biosynthesis</keyword>
<reference evidence="14" key="1">
    <citation type="submission" date="2019-03" db="EMBL/GenBank/DDBJ databases">
        <title>Whole genome analysis of nitrate-reducing bacteria Marinobacter hydrocarbonoclasticus YB03.</title>
        <authorList>
            <person name="Azam A.H."/>
            <person name="Yuk S.R."/>
            <person name="Kamarisima K."/>
            <person name="Miyanaga K."/>
            <person name="Tanji Y."/>
        </authorList>
    </citation>
    <scope>NUCLEOTIDE SEQUENCE</scope>
    <source>
        <strain evidence="14">YB03</strain>
    </source>
</reference>
<dbReference type="Pfam" id="PF00266">
    <property type="entry name" value="Aminotran_5"/>
    <property type="match status" value="1"/>
</dbReference>
<keyword evidence="6 12" id="KW-0808">Transferase</keyword>
<feature type="domain" description="Aminotransferase class V" evidence="13">
    <location>
        <begin position="8"/>
        <end position="351"/>
    </location>
</feature>
<keyword evidence="5 12" id="KW-0028">Amino-acid biosynthesis</keyword>
<evidence type="ECO:0000256" key="7">
    <source>
        <dbReference type="ARBA" id="ARBA00022898"/>
    </source>
</evidence>
<feature type="binding site" evidence="12">
    <location>
        <position position="198"/>
    </location>
    <ligand>
        <name>pyridoxal 5'-phosphate</name>
        <dbReference type="ChEBI" id="CHEBI:597326"/>
    </ligand>
</feature>
<dbReference type="AlphaFoldDB" id="A0A455WGE2"/>
<sequence>MERYNKKYNFAAGPAPLPESVLAKARAELDDWQGQGYSILETPFSSDRFAELMVQAKMRLRALLNLPPGYQILFLQGGASAQFSLIPLNLLPASGKAGYVDTGHWSARALQEGARYGKAHIVASSRSTGYDRIPSPHRWSLPQDLSYCHITTNETANGVQFHADPDSDDIPLVADMTSEFLSRPININQYGLIYAGTQKNLGPAGLVIVIIRETLLGRARPETPRVFNYESQIEAGNRTNTPLMFAIYLVDLMLKWLDAQGGLPAIQIHNKHQSEQVYSVIDQDDFYHCPAQPGHRSVMNLCFGLASESLRQTFLAEASERGLLNLSGHSHAGGLRASLYNAQTDAAVSALIDFMRDFRNRYG</sequence>
<evidence type="ECO:0000256" key="6">
    <source>
        <dbReference type="ARBA" id="ARBA00022679"/>
    </source>
</evidence>
<comment type="pathway">
    <text evidence="2 12">Amino-acid biosynthesis; L-serine biosynthesis; L-serine from 3-phospho-D-glycerate: step 2/3.</text>
</comment>
<dbReference type="InterPro" id="IPR022278">
    <property type="entry name" value="Pser_aminoTfrase"/>
</dbReference>
<keyword evidence="7 12" id="KW-0663">Pyridoxal phosphate</keyword>
<dbReference type="GO" id="GO:0004648">
    <property type="term" value="F:O-phospho-L-serine:2-oxoglutarate aminotransferase activity"/>
    <property type="evidence" value="ECO:0007669"/>
    <property type="project" value="UniProtKB-UniRule"/>
</dbReference>
<gene>
    <name evidence="14" type="primary">serC_2</name>
    <name evidence="12" type="synonym">serC</name>
    <name evidence="14" type="ORF">YBY_31420</name>
</gene>
<comment type="pathway">
    <text evidence="1 12">Cofactor biosynthesis; pyridoxine 5'-phosphate biosynthesis; pyridoxine 5'-phosphate from D-erythrose 4-phosphate: step 3/5.</text>
</comment>
<dbReference type="GO" id="GO:0030170">
    <property type="term" value="F:pyridoxal phosphate binding"/>
    <property type="evidence" value="ECO:0007669"/>
    <property type="project" value="UniProtKB-UniRule"/>
</dbReference>
<feature type="binding site" evidence="12">
    <location>
        <begin position="79"/>
        <end position="80"/>
    </location>
    <ligand>
        <name>pyridoxal 5'-phosphate</name>
        <dbReference type="ChEBI" id="CHEBI:597326"/>
    </ligand>
</feature>
<comment type="subunit">
    <text evidence="12">Homodimer.</text>
</comment>
<keyword evidence="4 12" id="KW-0032">Aminotransferase</keyword>
<name>A0A455WGE2_MARNT</name>
<comment type="function">
    <text evidence="12">Catalyzes the reversible conversion of 3-phosphohydroxypyruvate to phosphoserine and of 3-hydroxy-2-oxo-4-phosphonooxybutanoate to phosphohydroxythreonine.</text>
</comment>
<evidence type="ECO:0000256" key="3">
    <source>
        <dbReference type="ARBA" id="ARBA00006904"/>
    </source>
</evidence>
<evidence type="ECO:0000256" key="9">
    <source>
        <dbReference type="ARBA" id="ARBA00023299"/>
    </source>
</evidence>
<comment type="catalytic activity">
    <reaction evidence="10 12">
        <text>4-(phosphooxy)-L-threonine + 2-oxoglutarate = (R)-3-hydroxy-2-oxo-4-phosphooxybutanoate + L-glutamate</text>
        <dbReference type="Rhea" id="RHEA:16573"/>
        <dbReference type="ChEBI" id="CHEBI:16810"/>
        <dbReference type="ChEBI" id="CHEBI:29985"/>
        <dbReference type="ChEBI" id="CHEBI:58452"/>
        <dbReference type="ChEBI" id="CHEBI:58538"/>
        <dbReference type="EC" id="2.6.1.52"/>
    </reaction>
</comment>
<comment type="cofactor">
    <cofactor evidence="12">
        <name>pyridoxal 5'-phosphate</name>
        <dbReference type="ChEBI" id="CHEBI:597326"/>
    </cofactor>
    <text evidence="12">Binds 1 pyridoxal phosphate per subunit.</text>
</comment>
<comment type="catalytic activity">
    <reaction evidence="11 12">
        <text>O-phospho-L-serine + 2-oxoglutarate = 3-phosphooxypyruvate + L-glutamate</text>
        <dbReference type="Rhea" id="RHEA:14329"/>
        <dbReference type="ChEBI" id="CHEBI:16810"/>
        <dbReference type="ChEBI" id="CHEBI:18110"/>
        <dbReference type="ChEBI" id="CHEBI:29985"/>
        <dbReference type="ChEBI" id="CHEBI:57524"/>
        <dbReference type="EC" id="2.6.1.52"/>
    </reaction>
</comment>
<dbReference type="GO" id="GO:0006564">
    <property type="term" value="P:L-serine biosynthetic process"/>
    <property type="evidence" value="ECO:0007669"/>
    <property type="project" value="UniProtKB-UniRule"/>
</dbReference>
<keyword evidence="9 12" id="KW-0718">Serine biosynthesis</keyword>
<evidence type="ECO:0000256" key="10">
    <source>
        <dbReference type="ARBA" id="ARBA00047630"/>
    </source>
</evidence>
<evidence type="ECO:0000256" key="1">
    <source>
        <dbReference type="ARBA" id="ARBA00004915"/>
    </source>
</evidence>
<dbReference type="InterPro" id="IPR000192">
    <property type="entry name" value="Aminotrans_V_dom"/>
</dbReference>
<feature type="binding site" evidence="12">
    <location>
        <position position="175"/>
    </location>
    <ligand>
        <name>pyridoxal 5'-phosphate</name>
        <dbReference type="ChEBI" id="CHEBI:597326"/>
    </ligand>
</feature>
<evidence type="ECO:0000256" key="2">
    <source>
        <dbReference type="ARBA" id="ARBA00005099"/>
    </source>
</evidence>
<dbReference type="GO" id="GO:0005737">
    <property type="term" value="C:cytoplasm"/>
    <property type="evidence" value="ECO:0007669"/>
    <property type="project" value="UniProtKB-SubCell"/>
</dbReference>
<evidence type="ECO:0000256" key="5">
    <source>
        <dbReference type="ARBA" id="ARBA00022605"/>
    </source>
</evidence>
<organism evidence="14">
    <name type="scientific">Marinobacter nauticus</name>
    <name type="common">Marinobacter hydrocarbonoclasticus</name>
    <name type="synonym">Marinobacter aquaeolei</name>
    <dbReference type="NCBI Taxonomy" id="2743"/>
    <lineage>
        <taxon>Bacteria</taxon>
        <taxon>Pseudomonadati</taxon>
        <taxon>Pseudomonadota</taxon>
        <taxon>Gammaproteobacteria</taxon>
        <taxon>Pseudomonadales</taxon>
        <taxon>Marinobacteraceae</taxon>
        <taxon>Marinobacter</taxon>
    </lineage>
</organism>
<proteinExistence type="inferred from homology"/>
<feature type="binding site" evidence="12">
    <location>
        <position position="105"/>
    </location>
    <ligand>
        <name>pyridoxal 5'-phosphate</name>
        <dbReference type="ChEBI" id="CHEBI:597326"/>
    </ligand>
</feature>
<feature type="modified residue" description="N6-(pyridoxal phosphate)lysine" evidence="12">
    <location>
        <position position="199"/>
    </location>
</feature>
<dbReference type="Gene3D" id="3.40.640.10">
    <property type="entry name" value="Type I PLP-dependent aspartate aminotransferase-like (Major domain)"/>
    <property type="match status" value="1"/>
</dbReference>
<dbReference type="EMBL" id="AP019537">
    <property type="protein sequence ID" value="BBJ05293.1"/>
    <property type="molecule type" value="Genomic_DNA"/>
</dbReference>
<keyword evidence="12" id="KW-0963">Cytoplasm</keyword>
<evidence type="ECO:0000259" key="13">
    <source>
        <dbReference type="Pfam" id="PF00266"/>
    </source>
</evidence>
<dbReference type="SUPFAM" id="SSF53383">
    <property type="entry name" value="PLP-dependent transferases"/>
    <property type="match status" value="1"/>
</dbReference>
<dbReference type="FunFam" id="3.90.1150.10:FF:000006">
    <property type="entry name" value="Phosphoserine aminotransferase"/>
    <property type="match status" value="1"/>
</dbReference>
<accession>A0A455WGE2</accession>
<evidence type="ECO:0000256" key="12">
    <source>
        <dbReference type="HAMAP-Rule" id="MF_00160"/>
    </source>
</evidence>
<dbReference type="FunFam" id="3.40.640.10:FF:000010">
    <property type="entry name" value="Phosphoserine aminotransferase"/>
    <property type="match status" value="1"/>
</dbReference>
<dbReference type="HAMAP" id="MF_00160">
    <property type="entry name" value="SerC_aminotrans_5"/>
    <property type="match status" value="1"/>
</dbReference>
<dbReference type="UniPathway" id="UPA00135">
    <property type="reaction ID" value="UER00197"/>
</dbReference>
<evidence type="ECO:0000256" key="11">
    <source>
        <dbReference type="ARBA" id="ARBA00049007"/>
    </source>
</evidence>
<comment type="caution">
    <text evidence="12">Lacks conserved residue(s) required for the propagation of feature annotation.</text>
</comment>
<dbReference type="Gene3D" id="3.90.1150.10">
    <property type="entry name" value="Aspartate Aminotransferase, domain 1"/>
    <property type="match status" value="1"/>
</dbReference>
<dbReference type="InterPro" id="IPR015421">
    <property type="entry name" value="PyrdxlP-dep_Trfase_major"/>
</dbReference>
<dbReference type="InterPro" id="IPR015422">
    <property type="entry name" value="PyrdxlP-dep_Trfase_small"/>
</dbReference>
<evidence type="ECO:0000256" key="8">
    <source>
        <dbReference type="ARBA" id="ARBA00023096"/>
    </source>
</evidence>
<comment type="subcellular location">
    <subcellularLocation>
        <location evidence="12">Cytoplasm</location>
    </subcellularLocation>
</comment>
<dbReference type="NCBIfam" id="NF003764">
    <property type="entry name" value="PRK05355.1"/>
    <property type="match status" value="1"/>
</dbReference>
<feature type="binding site" evidence="12">
    <location>
        <begin position="240"/>
        <end position="241"/>
    </location>
    <ligand>
        <name>pyridoxal 5'-phosphate</name>
        <dbReference type="ChEBI" id="CHEBI:597326"/>
    </ligand>
</feature>
<protein>
    <recommendedName>
        <fullName evidence="12">Phosphoserine aminotransferase</fullName>
        <ecNumber evidence="12">2.6.1.52</ecNumber>
    </recommendedName>
    <alternativeName>
        <fullName evidence="12">Phosphohydroxythreonine aminotransferase</fullName>
        <shortName evidence="12">PSAT</shortName>
    </alternativeName>
</protein>
<dbReference type="GO" id="GO:0008615">
    <property type="term" value="P:pyridoxine biosynthetic process"/>
    <property type="evidence" value="ECO:0007669"/>
    <property type="project" value="UniProtKB-UniRule"/>
</dbReference>
<dbReference type="PIRSF" id="PIRSF000525">
    <property type="entry name" value="SerC"/>
    <property type="match status" value="1"/>
</dbReference>
<dbReference type="PANTHER" id="PTHR43247">
    <property type="entry name" value="PHOSPHOSERINE AMINOTRANSFERASE"/>
    <property type="match status" value="1"/>
</dbReference>
<comment type="similarity">
    <text evidence="3 12">Belongs to the class-V pyridoxal-phosphate-dependent aminotransferase family. SerC subfamily.</text>
</comment>
<evidence type="ECO:0000256" key="4">
    <source>
        <dbReference type="ARBA" id="ARBA00022576"/>
    </source>
</evidence>
<dbReference type="InterPro" id="IPR015424">
    <property type="entry name" value="PyrdxlP-dep_Trfase"/>
</dbReference>
<dbReference type="EC" id="2.6.1.52" evidence="12"/>